<feature type="compositionally biased region" description="Basic and acidic residues" evidence="1">
    <location>
        <begin position="23"/>
        <end position="53"/>
    </location>
</feature>
<comment type="caution">
    <text evidence="3">The sequence shown here is derived from an EMBL/GenBank/DDBJ whole genome shotgun (WGS) entry which is preliminary data.</text>
</comment>
<keyword evidence="4" id="KW-1185">Reference proteome</keyword>
<dbReference type="RefSeq" id="WP_265722665.1">
    <property type="nucleotide sequence ID" value="NZ_JAPIVK010000026.1"/>
</dbReference>
<evidence type="ECO:0000256" key="2">
    <source>
        <dbReference type="SAM" id="SignalP"/>
    </source>
</evidence>
<feature type="signal peptide" evidence="2">
    <location>
        <begin position="1"/>
        <end position="21"/>
    </location>
</feature>
<name>A0ABW5EHR9_9GAMM</name>
<evidence type="ECO:0000256" key="1">
    <source>
        <dbReference type="SAM" id="MobiDB-lite"/>
    </source>
</evidence>
<feature type="region of interest" description="Disordered" evidence="1">
    <location>
        <begin position="19"/>
        <end position="83"/>
    </location>
</feature>
<sequence>MKSRTTITTIISLTCALSAQAHDPSEHKDKKGEKPRCEALKDMDPEAMDRDDPVVQALLKKCEKQLHRGDELPDREEDHDEND</sequence>
<feature type="chain" id="PRO_5045772825" evidence="2">
    <location>
        <begin position="22"/>
        <end position="83"/>
    </location>
</feature>
<proteinExistence type="predicted"/>
<keyword evidence="2" id="KW-0732">Signal</keyword>
<gene>
    <name evidence="3" type="ORF">ACFSKX_15370</name>
</gene>
<feature type="compositionally biased region" description="Acidic residues" evidence="1">
    <location>
        <begin position="73"/>
        <end position="83"/>
    </location>
</feature>
<evidence type="ECO:0000313" key="4">
    <source>
        <dbReference type="Proteomes" id="UP001597425"/>
    </source>
</evidence>
<reference evidence="4" key="1">
    <citation type="journal article" date="2019" name="Int. J. Syst. Evol. Microbiol.">
        <title>The Global Catalogue of Microorganisms (GCM) 10K type strain sequencing project: providing services to taxonomists for standard genome sequencing and annotation.</title>
        <authorList>
            <consortium name="The Broad Institute Genomics Platform"/>
            <consortium name="The Broad Institute Genome Sequencing Center for Infectious Disease"/>
            <person name="Wu L."/>
            <person name="Ma J."/>
        </authorList>
    </citation>
    <scope>NUCLEOTIDE SEQUENCE [LARGE SCALE GENOMIC DNA]</scope>
    <source>
        <strain evidence="4">KCTC 12848</strain>
    </source>
</reference>
<dbReference type="EMBL" id="JBHUJD010000023">
    <property type="protein sequence ID" value="MFD2311808.1"/>
    <property type="molecule type" value="Genomic_DNA"/>
</dbReference>
<accession>A0ABW5EHR9</accession>
<feature type="compositionally biased region" description="Basic and acidic residues" evidence="1">
    <location>
        <begin position="60"/>
        <end position="72"/>
    </location>
</feature>
<dbReference type="Proteomes" id="UP001597425">
    <property type="component" value="Unassembled WGS sequence"/>
</dbReference>
<organism evidence="3 4">
    <name type="scientific">Microbulbifer halophilus</name>
    <dbReference type="NCBI Taxonomy" id="453963"/>
    <lineage>
        <taxon>Bacteria</taxon>
        <taxon>Pseudomonadati</taxon>
        <taxon>Pseudomonadota</taxon>
        <taxon>Gammaproteobacteria</taxon>
        <taxon>Cellvibrionales</taxon>
        <taxon>Microbulbiferaceae</taxon>
        <taxon>Microbulbifer</taxon>
    </lineage>
</organism>
<protein>
    <submittedName>
        <fullName evidence="3">Uncharacterized protein</fullName>
    </submittedName>
</protein>
<evidence type="ECO:0000313" key="3">
    <source>
        <dbReference type="EMBL" id="MFD2311808.1"/>
    </source>
</evidence>